<evidence type="ECO:0000313" key="6">
    <source>
        <dbReference type="Proteomes" id="UP001220324"/>
    </source>
</evidence>
<comment type="caution">
    <text evidence="5">The sequence shown here is derived from an EMBL/GenBank/DDBJ whole genome shotgun (WGS) entry which is preliminary data.</text>
</comment>
<reference evidence="5 6" key="1">
    <citation type="journal article" date="2023" name="IMA Fungus">
        <title>Comparative genomic study of the Penicillium genus elucidates a diverse pangenome and 15 lateral gene transfer events.</title>
        <authorList>
            <person name="Petersen C."/>
            <person name="Sorensen T."/>
            <person name="Nielsen M.R."/>
            <person name="Sondergaard T.E."/>
            <person name="Sorensen J.L."/>
            <person name="Fitzpatrick D.A."/>
            <person name="Frisvad J.C."/>
            <person name="Nielsen K.L."/>
        </authorList>
    </citation>
    <scope>NUCLEOTIDE SEQUENCE [LARGE SCALE GENOMIC DNA]</scope>
    <source>
        <strain evidence="5 6">IBT 35679</strain>
    </source>
</reference>
<dbReference type="AlphaFoldDB" id="A0AAD6D1I3"/>
<dbReference type="InterPro" id="IPR050309">
    <property type="entry name" value="Type-B_Carboxylest/Lipase"/>
</dbReference>
<keyword evidence="3" id="KW-0732">Signal</keyword>
<dbReference type="Gene3D" id="3.40.50.1820">
    <property type="entry name" value="alpha/beta hydrolase"/>
    <property type="match status" value="1"/>
</dbReference>
<feature type="domain" description="Carboxylesterase type B" evidence="4">
    <location>
        <begin position="43"/>
        <end position="554"/>
    </location>
</feature>
<protein>
    <recommendedName>
        <fullName evidence="3">Carboxylic ester hydrolase</fullName>
        <ecNumber evidence="3">3.1.1.-</ecNumber>
    </recommendedName>
</protein>
<keyword evidence="6" id="KW-1185">Reference proteome</keyword>
<evidence type="ECO:0000256" key="1">
    <source>
        <dbReference type="ARBA" id="ARBA00005964"/>
    </source>
</evidence>
<dbReference type="EC" id="3.1.1.-" evidence="3"/>
<dbReference type="InterPro" id="IPR029058">
    <property type="entry name" value="AB_hydrolase_fold"/>
</dbReference>
<keyword evidence="2 3" id="KW-0378">Hydrolase</keyword>
<organism evidence="5 6">
    <name type="scientific">Penicillium frequentans</name>
    <dbReference type="NCBI Taxonomy" id="3151616"/>
    <lineage>
        <taxon>Eukaryota</taxon>
        <taxon>Fungi</taxon>
        <taxon>Dikarya</taxon>
        <taxon>Ascomycota</taxon>
        <taxon>Pezizomycotina</taxon>
        <taxon>Eurotiomycetes</taxon>
        <taxon>Eurotiomycetidae</taxon>
        <taxon>Eurotiales</taxon>
        <taxon>Aspergillaceae</taxon>
        <taxon>Penicillium</taxon>
    </lineage>
</organism>
<evidence type="ECO:0000256" key="3">
    <source>
        <dbReference type="RuleBase" id="RU361235"/>
    </source>
</evidence>
<dbReference type="Proteomes" id="UP001220324">
    <property type="component" value="Unassembled WGS sequence"/>
</dbReference>
<feature type="chain" id="PRO_5041771489" description="Carboxylic ester hydrolase" evidence="3">
    <location>
        <begin position="19"/>
        <end position="576"/>
    </location>
</feature>
<dbReference type="EMBL" id="JAQIZZ010000003">
    <property type="protein sequence ID" value="KAJ5546669.1"/>
    <property type="molecule type" value="Genomic_DNA"/>
</dbReference>
<dbReference type="GO" id="GO:0017000">
    <property type="term" value="P:antibiotic biosynthetic process"/>
    <property type="evidence" value="ECO:0007669"/>
    <property type="project" value="UniProtKB-ARBA"/>
</dbReference>
<accession>A0AAD6D1I3</accession>
<evidence type="ECO:0000259" key="4">
    <source>
        <dbReference type="Pfam" id="PF00135"/>
    </source>
</evidence>
<gene>
    <name evidence="5" type="ORF">N7494_004254</name>
</gene>
<dbReference type="InterPro" id="IPR002018">
    <property type="entry name" value="CarbesteraseB"/>
</dbReference>
<dbReference type="PANTHER" id="PTHR11559">
    <property type="entry name" value="CARBOXYLESTERASE"/>
    <property type="match status" value="1"/>
</dbReference>
<evidence type="ECO:0000256" key="2">
    <source>
        <dbReference type="ARBA" id="ARBA00022801"/>
    </source>
</evidence>
<dbReference type="Pfam" id="PF00135">
    <property type="entry name" value="COesterase"/>
    <property type="match status" value="1"/>
</dbReference>
<dbReference type="GO" id="GO:0072330">
    <property type="term" value="P:monocarboxylic acid biosynthetic process"/>
    <property type="evidence" value="ECO:0007669"/>
    <property type="project" value="UniProtKB-ARBA"/>
</dbReference>
<name>A0AAD6D1I3_9EURO</name>
<dbReference type="SUPFAM" id="SSF53474">
    <property type="entry name" value="alpha/beta-Hydrolases"/>
    <property type="match status" value="1"/>
</dbReference>
<dbReference type="PROSITE" id="PS00122">
    <property type="entry name" value="CARBOXYLESTERASE_B_1"/>
    <property type="match status" value="1"/>
</dbReference>
<proteinExistence type="inferred from homology"/>
<comment type="similarity">
    <text evidence="1 3">Belongs to the type-B carboxylesterase/lipase family.</text>
</comment>
<dbReference type="InterPro" id="IPR019826">
    <property type="entry name" value="Carboxylesterase_B_AS"/>
</dbReference>
<evidence type="ECO:0000313" key="5">
    <source>
        <dbReference type="EMBL" id="KAJ5546669.1"/>
    </source>
</evidence>
<sequence length="576" mass="62827">MAMRILFLSLAAVSAVQGRVAGTRTSLGSRSSSAVSSAESPTVYIDTYESTVQGNRSEYINSVYNFKRIPFAAAPTGEYRWKHPQHVSSWTGVRDATYFGPDCPQLGSDNYDEDCLQLNIWTPDTANFTNVKNNSETGIGVVPVDSSQALPVYMFYHGGRFGTGSATQSTFDGAGLAAKGVVVVTVNYRLGALGFLSHPELSNTSGSESSGNYGLVDQQAAMHWTNENIASFGGDYKRITLGGQSTGAASVLDHLNSELADDLFEQIIAESGAVYPSNPMIGSLAQSYRQLGEAEKQGVSYLSSLNLHNISQARSAPVELFLNSANLNDITFKDTVFANNSAYVEPPLFRPVLDGYVLPATYEEMLVRGNHTTAPVLTGGNLDENGATPSPEMTVKSYKAQSEYEFGSVGLAEEFFKLYPAGKTNESADTAINTFYQDQTRVSLWLWASEYMAGSARNTSGNGTYQTYNYYWTHAPPGQEKGAYHGSELNYALNNLYAVDSPWTTEDYEIADKLSSYWVNFISTGNPNGKGLPNWPEASAKSAEIMEVGDAWKSVSVASEEKIAFMRRWFSKWPVY</sequence>
<feature type="signal peptide" evidence="3">
    <location>
        <begin position="1"/>
        <end position="18"/>
    </location>
</feature>
<dbReference type="GO" id="GO:0016787">
    <property type="term" value="F:hydrolase activity"/>
    <property type="evidence" value="ECO:0007669"/>
    <property type="project" value="UniProtKB-KW"/>
</dbReference>